<comment type="caution">
    <text evidence="3">The sequence shown here is derived from an EMBL/GenBank/DDBJ whole genome shotgun (WGS) entry which is preliminary data.</text>
</comment>
<keyword evidence="4" id="KW-1185">Reference proteome</keyword>
<proteinExistence type="predicted"/>
<dbReference type="Gene3D" id="1.10.238.10">
    <property type="entry name" value="EF-hand"/>
    <property type="match status" value="1"/>
</dbReference>
<dbReference type="GO" id="GO:0005509">
    <property type="term" value="F:calcium ion binding"/>
    <property type="evidence" value="ECO:0007669"/>
    <property type="project" value="InterPro"/>
</dbReference>
<dbReference type="InterPro" id="IPR002048">
    <property type="entry name" value="EF_hand_dom"/>
</dbReference>
<name>A0A0R0D0A7_9GAMM</name>
<feature type="signal peptide" evidence="1">
    <location>
        <begin position="1"/>
        <end position="19"/>
    </location>
</feature>
<dbReference type="PATRIC" id="fig|344882.3.peg.1472"/>
<dbReference type="RefSeq" id="WP_057656831.1">
    <property type="nucleotide sequence ID" value="NZ_LDJL01000002.1"/>
</dbReference>
<gene>
    <name evidence="3" type="ORF">ABB29_01380</name>
</gene>
<dbReference type="PROSITE" id="PS00018">
    <property type="entry name" value="EF_HAND_1"/>
    <property type="match status" value="1"/>
</dbReference>
<evidence type="ECO:0000313" key="4">
    <source>
        <dbReference type="Proteomes" id="UP000052052"/>
    </source>
</evidence>
<dbReference type="OrthoDB" id="5966657at2"/>
<dbReference type="InterPro" id="IPR018247">
    <property type="entry name" value="EF_Hand_1_Ca_BS"/>
</dbReference>
<dbReference type="InterPro" id="IPR011992">
    <property type="entry name" value="EF-hand-dom_pair"/>
</dbReference>
<dbReference type="PROSITE" id="PS50222">
    <property type="entry name" value="EF_HAND_2"/>
    <property type="match status" value="1"/>
</dbReference>
<evidence type="ECO:0000259" key="2">
    <source>
        <dbReference type="PROSITE" id="PS50222"/>
    </source>
</evidence>
<dbReference type="Proteomes" id="UP000052052">
    <property type="component" value="Unassembled WGS sequence"/>
</dbReference>
<dbReference type="Pfam" id="PF13202">
    <property type="entry name" value="EF-hand_5"/>
    <property type="match status" value="2"/>
</dbReference>
<accession>A0A0R0D0A7</accession>
<dbReference type="SUPFAM" id="SSF47473">
    <property type="entry name" value="EF-hand"/>
    <property type="match status" value="1"/>
</dbReference>
<dbReference type="STRING" id="344882.ABB29_01380"/>
<feature type="chain" id="PRO_5006394858" description="EF-hand domain-containing protein" evidence="1">
    <location>
        <begin position="20"/>
        <end position="116"/>
    </location>
</feature>
<reference evidence="3 4" key="1">
    <citation type="submission" date="2015-05" db="EMBL/GenBank/DDBJ databases">
        <title>Genome sequencing and analysis of members of genus Stenotrophomonas.</title>
        <authorList>
            <person name="Patil P.P."/>
            <person name="Midha S."/>
            <person name="Patil P.B."/>
        </authorList>
    </citation>
    <scope>NUCLEOTIDE SEQUENCE [LARGE SCALE GENOMIC DNA]</scope>
    <source>
        <strain evidence="3 4">DSM 21858</strain>
    </source>
</reference>
<organism evidence="3 4">
    <name type="scientific">Pseudoxanthomonas dokdonensis</name>
    <dbReference type="NCBI Taxonomy" id="344882"/>
    <lineage>
        <taxon>Bacteria</taxon>
        <taxon>Pseudomonadati</taxon>
        <taxon>Pseudomonadota</taxon>
        <taxon>Gammaproteobacteria</taxon>
        <taxon>Lysobacterales</taxon>
        <taxon>Lysobacteraceae</taxon>
        <taxon>Pseudoxanthomonas</taxon>
    </lineage>
</organism>
<keyword evidence="1" id="KW-0732">Signal</keyword>
<protein>
    <recommendedName>
        <fullName evidence="2">EF-hand domain-containing protein</fullName>
    </recommendedName>
</protein>
<dbReference type="AlphaFoldDB" id="A0A0R0D0A7"/>
<feature type="domain" description="EF-hand" evidence="2">
    <location>
        <begin position="96"/>
        <end position="116"/>
    </location>
</feature>
<evidence type="ECO:0000313" key="3">
    <source>
        <dbReference type="EMBL" id="KRG71460.1"/>
    </source>
</evidence>
<sequence length="116" mass="12288">MKNTAILFAGMLLASAAQAQQVQPVASEPLSDIDAQHRQSTQLQGENGPVTVRWGQSATLPNAADYRVSVSDLDNNGDGVISTSEVPPGHALASEFKLVDVNHDGRITAAELANWH</sequence>
<dbReference type="EMBL" id="LDJL01000002">
    <property type="protein sequence ID" value="KRG71460.1"/>
    <property type="molecule type" value="Genomic_DNA"/>
</dbReference>
<evidence type="ECO:0000256" key="1">
    <source>
        <dbReference type="SAM" id="SignalP"/>
    </source>
</evidence>